<proteinExistence type="inferred from homology"/>
<dbReference type="PANTHER" id="PTHR30290">
    <property type="entry name" value="PERIPLASMIC BINDING COMPONENT OF ABC TRANSPORTER"/>
    <property type="match status" value="1"/>
</dbReference>
<dbReference type="GO" id="GO:0030313">
    <property type="term" value="C:cell envelope"/>
    <property type="evidence" value="ECO:0007669"/>
    <property type="project" value="UniProtKB-SubCell"/>
</dbReference>
<comment type="subcellular location">
    <subcellularLocation>
        <location evidence="1">Cell envelope</location>
    </subcellularLocation>
</comment>
<keyword evidence="3" id="KW-0813">Transport</keyword>
<dbReference type="AlphaFoldDB" id="A0A239GJT4"/>
<dbReference type="RefSeq" id="WP_089283835.1">
    <property type="nucleotide sequence ID" value="NZ_FZOJ01000017.1"/>
</dbReference>
<dbReference type="Gene3D" id="3.10.105.10">
    <property type="entry name" value="Dipeptide-binding Protein, Domain 3"/>
    <property type="match status" value="1"/>
</dbReference>
<protein>
    <submittedName>
        <fullName evidence="6">Extracellular solute-binding protein, family 5 Middle</fullName>
    </submittedName>
</protein>
<keyword evidence="4" id="KW-0732">Signal</keyword>
<reference evidence="7" key="1">
    <citation type="submission" date="2017-06" db="EMBL/GenBank/DDBJ databases">
        <authorList>
            <person name="Varghese N."/>
            <person name="Submissions S."/>
        </authorList>
    </citation>
    <scope>NUCLEOTIDE SEQUENCE [LARGE SCALE GENOMIC DNA]</scope>
    <source>
        <strain evidence="7">SCA</strain>
    </source>
</reference>
<evidence type="ECO:0000259" key="5">
    <source>
        <dbReference type="Pfam" id="PF00496"/>
    </source>
</evidence>
<evidence type="ECO:0000313" key="6">
    <source>
        <dbReference type="EMBL" id="SNS68314.1"/>
    </source>
</evidence>
<evidence type="ECO:0000256" key="1">
    <source>
        <dbReference type="ARBA" id="ARBA00004196"/>
    </source>
</evidence>
<dbReference type="InterPro" id="IPR000914">
    <property type="entry name" value="SBP_5_dom"/>
</dbReference>
<dbReference type="Pfam" id="PF00496">
    <property type="entry name" value="SBP_bac_5"/>
    <property type="match status" value="1"/>
</dbReference>
<evidence type="ECO:0000256" key="2">
    <source>
        <dbReference type="ARBA" id="ARBA00005695"/>
    </source>
</evidence>
<dbReference type="Gene3D" id="3.40.190.10">
    <property type="entry name" value="Periplasmic binding protein-like II"/>
    <property type="match status" value="1"/>
</dbReference>
<dbReference type="EMBL" id="FZOJ01000017">
    <property type="protein sequence ID" value="SNS68314.1"/>
    <property type="molecule type" value="Genomic_DNA"/>
</dbReference>
<feature type="domain" description="Solute-binding protein family 5" evidence="5">
    <location>
        <begin position="15"/>
        <end position="277"/>
    </location>
</feature>
<keyword evidence="7" id="KW-1185">Reference proteome</keyword>
<organism evidence="6 7">
    <name type="scientific">Anaerovirgula multivorans</name>
    <dbReference type="NCBI Taxonomy" id="312168"/>
    <lineage>
        <taxon>Bacteria</taxon>
        <taxon>Bacillati</taxon>
        <taxon>Bacillota</taxon>
        <taxon>Clostridia</taxon>
        <taxon>Peptostreptococcales</taxon>
        <taxon>Natronincolaceae</taxon>
        <taxon>Anaerovirgula</taxon>
    </lineage>
</organism>
<dbReference type="PANTHER" id="PTHR30290:SF10">
    <property type="entry name" value="PERIPLASMIC OLIGOPEPTIDE-BINDING PROTEIN-RELATED"/>
    <property type="match status" value="1"/>
</dbReference>
<dbReference type="GO" id="GO:0015833">
    <property type="term" value="P:peptide transport"/>
    <property type="evidence" value="ECO:0007669"/>
    <property type="project" value="TreeGrafter"/>
</dbReference>
<evidence type="ECO:0000313" key="7">
    <source>
        <dbReference type="Proteomes" id="UP000198304"/>
    </source>
</evidence>
<gene>
    <name evidence="6" type="ORF">SAMN05446037_10173</name>
</gene>
<evidence type="ECO:0000256" key="3">
    <source>
        <dbReference type="ARBA" id="ARBA00022448"/>
    </source>
</evidence>
<comment type="similarity">
    <text evidence="2">Belongs to the bacterial solute-binding protein 5 family.</text>
</comment>
<sequence length="363" mass="40762">MTIVSPNVLIDGDFQTVSGIIGTGPYVYDKIVSGKYTRFVRNEDYWGEAPYYNELIVKYIPDSASRLKALKTGEIDLIYGSALLTYEEYQQAMKIDGIKGQMAESDTRAKAITLNASSALLSDLKVRQAIAYAIDKSEIAHGLTYGYEGIADIPFTLDAPYSDVPLNTTFTHDAEKANALLEEAGWVINKSTSIREKNGMSFSIVLTMDVGFDSLNKPLATLLKSQLSEVGIDLKIKSQEQMEWYADFVAGNFDITIWQPQYAYASPHCWFTPMSTMTPQTPSLANMSDAQEFFAAIEEFTRINDSDRLTEIFTYLINYDLDNVIDILLTYSKDMIVYNSEKIDSYDFQGVPCFFDVTQLKAK</sequence>
<dbReference type="SUPFAM" id="SSF53850">
    <property type="entry name" value="Periplasmic binding protein-like II"/>
    <property type="match status" value="1"/>
</dbReference>
<evidence type="ECO:0000256" key="4">
    <source>
        <dbReference type="ARBA" id="ARBA00022729"/>
    </source>
</evidence>
<accession>A0A239GJT4</accession>
<dbReference type="GO" id="GO:1904680">
    <property type="term" value="F:peptide transmembrane transporter activity"/>
    <property type="evidence" value="ECO:0007669"/>
    <property type="project" value="TreeGrafter"/>
</dbReference>
<dbReference type="Proteomes" id="UP000198304">
    <property type="component" value="Unassembled WGS sequence"/>
</dbReference>
<name>A0A239GJT4_9FIRM</name>
<dbReference type="InterPro" id="IPR039424">
    <property type="entry name" value="SBP_5"/>
</dbReference>